<evidence type="ECO:0000256" key="3">
    <source>
        <dbReference type="ARBA" id="ARBA00022448"/>
    </source>
</evidence>
<feature type="coiled-coil region" evidence="8">
    <location>
        <begin position="36"/>
        <end position="63"/>
    </location>
</feature>
<dbReference type="GO" id="GO:0015562">
    <property type="term" value="F:efflux transmembrane transporter activity"/>
    <property type="evidence" value="ECO:0007669"/>
    <property type="project" value="InterPro"/>
</dbReference>
<proteinExistence type="inferred from homology"/>
<keyword evidence="6" id="KW-0472">Membrane</keyword>
<evidence type="ECO:0000256" key="5">
    <source>
        <dbReference type="ARBA" id="ARBA00022692"/>
    </source>
</evidence>
<feature type="coiled-coil region" evidence="8">
    <location>
        <begin position="324"/>
        <end position="379"/>
    </location>
</feature>
<evidence type="ECO:0000313" key="10">
    <source>
        <dbReference type="Proteomes" id="UP000324159"/>
    </source>
</evidence>
<evidence type="ECO:0000256" key="4">
    <source>
        <dbReference type="ARBA" id="ARBA00022452"/>
    </source>
</evidence>
<dbReference type="RefSeq" id="WP_148894198.1">
    <property type="nucleotide sequence ID" value="NZ_VNIB01000001.1"/>
</dbReference>
<dbReference type="PANTHER" id="PTHR30026:SF20">
    <property type="entry name" value="OUTER MEMBRANE PROTEIN TOLC"/>
    <property type="match status" value="1"/>
</dbReference>
<dbReference type="EMBL" id="VNIB01000001">
    <property type="protein sequence ID" value="TYP00006.1"/>
    <property type="molecule type" value="Genomic_DNA"/>
</dbReference>
<evidence type="ECO:0000313" key="9">
    <source>
        <dbReference type="EMBL" id="TYP00006.1"/>
    </source>
</evidence>
<dbReference type="GO" id="GO:1990281">
    <property type="term" value="C:efflux pump complex"/>
    <property type="evidence" value="ECO:0007669"/>
    <property type="project" value="TreeGrafter"/>
</dbReference>
<dbReference type="AlphaFoldDB" id="A0A5D3WLI1"/>
<dbReference type="GO" id="GO:0015288">
    <property type="term" value="F:porin activity"/>
    <property type="evidence" value="ECO:0007669"/>
    <property type="project" value="TreeGrafter"/>
</dbReference>
<feature type="coiled-coil region" evidence="8">
    <location>
        <begin position="145"/>
        <end position="215"/>
    </location>
</feature>
<keyword evidence="7" id="KW-0998">Cell outer membrane</keyword>
<organism evidence="9 10">
    <name type="scientific">Geothermobacter ehrlichii</name>
    <dbReference type="NCBI Taxonomy" id="213224"/>
    <lineage>
        <taxon>Bacteria</taxon>
        <taxon>Pseudomonadati</taxon>
        <taxon>Thermodesulfobacteriota</taxon>
        <taxon>Desulfuromonadia</taxon>
        <taxon>Desulfuromonadales</taxon>
        <taxon>Geothermobacteraceae</taxon>
        <taxon>Geothermobacter</taxon>
    </lineage>
</organism>
<evidence type="ECO:0000256" key="8">
    <source>
        <dbReference type="SAM" id="Coils"/>
    </source>
</evidence>
<keyword evidence="10" id="KW-1185">Reference proteome</keyword>
<gene>
    <name evidence="9" type="ORF">EDC39_101166</name>
</gene>
<dbReference type="OrthoDB" id="9814032at2"/>
<accession>A0A5D3WLI1</accession>
<dbReference type="InterPro" id="IPR003423">
    <property type="entry name" value="OMP_efflux"/>
</dbReference>
<evidence type="ECO:0000256" key="6">
    <source>
        <dbReference type="ARBA" id="ARBA00023136"/>
    </source>
</evidence>
<dbReference type="InterPro" id="IPR051906">
    <property type="entry name" value="TolC-like"/>
</dbReference>
<sequence>MSRLPVVVLLILCLLPVRGRAEAPARLDIDQAVSIALSSHERIEQAKERLAAARAEARAAKAERLFRIDAAYSYDRLDERPFERFNGLSFTVNDEDLVHYQLSLTQPLFTGFALSARQKLAAIGADLAAWDLEAARRKLAFDVRAAAIELLLARADRRLAAEQRQQFDRHLQDARALNAQGMIAGNDVLKAEVALAAAEQQLATAESRVLVARSRLNLLLGRPRQAAIDLIEPSLPAGDGELDSLIDEALAKRPELHAATLALEAARQKLRLAGSAFYPELALVAGYWRDGDNLNASRNIYRNNENSAIGLRLQWNLFAGGADRARLNAERHRLQEKRQALKELRDMIGLQVEQALRRLQTARQNRETAEKALQQARENHRMSVLQFRENLISISDLIEARTTLTRAESNLQAARYGQLLAAAQLDYALGRQPARSR</sequence>
<evidence type="ECO:0000256" key="2">
    <source>
        <dbReference type="ARBA" id="ARBA00007613"/>
    </source>
</evidence>
<evidence type="ECO:0000256" key="7">
    <source>
        <dbReference type="ARBA" id="ARBA00023237"/>
    </source>
</evidence>
<dbReference type="PANTHER" id="PTHR30026">
    <property type="entry name" value="OUTER MEMBRANE PROTEIN TOLC"/>
    <property type="match status" value="1"/>
</dbReference>
<reference evidence="9 10" key="1">
    <citation type="submission" date="2019-07" db="EMBL/GenBank/DDBJ databases">
        <title>Genomic Encyclopedia of Type Strains, Phase IV (KMG-IV): sequencing the most valuable type-strain genomes for metagenomic binning, comparative biology and taxonomic classification.</title>
        <authorList>
            <person name="Goeker M."/>
        </authorList>
    </citation>
    <scope>NUCLEOTIDE SEQUENCE [LARGE SCALE GENOMIC DNA]</scope>
    <source>
        <strain evidence="9 10">SS015</strain>
    </source>
</reference>
<evidence type="ECO:0000256" key="1">
    <source>
        <dbReference type="ARBA" id="ARBA00004442"/>
    </source>
</evidence>
<keyword evidence="4" id="KW-1134">Transmembrane beta strand</keyword>
<keyword evidence="3" id="KW-0813">Transport</keyword>
<dbReference type="Gene3D" id="1.20.1600.10">
    <property type="entry name" value="Outer membrane efflux proteins (OEP)"/>
    <property type="match status" value="1"/>
</dbReference>
<comment type="caution">
    <text evidence="9">The sequence shown here is derived from an EMBL/GenBank/DDBJ whole genome shotgun (WGS) entry which is preliminary data.</text>
</comment>
<keyword evidence="8" id="KW-0175">Coiled coil</keyword>
<keyword evidence="5" id="KW-0812">Transmembrane</keyword>
<dbReference type="SUPFAM" id="SSF56954">
    <property type="entry name" value="Outer membrane efflux proteins (OEP)"/>
    <property type="match status" value="1"/>
</dbReference>
<dbReference type="Proteomes" id="UP000324159">
    <property type="component" value="Unassembled WGS sequence"/>
</dbReference>
<dbReference type="GO" id="GO:0009279">
    <property type="term" value="C:cell outer membrane"/>
    <property type="evidence" value="ECO:0007669"/>
    <property type="project" value="UniProtKB-SubCell"/>
</dbReference>
<comment type="similarity">
    <text evidence="2">Belongs to the outer membrane factor (OMF) (TC 1.B.17) family.</text>
</comment>
<dbReference type="Pfam" id="PF02321">
    <property type="entry name" value="OEP"/>
    <property type="match status" value="2"/>
</dbReference>
<comment type="subcellular location">
    <subcellularLocation>
        <location evidence="1">Cell outer membrane</location>
    </subcellularLocation>
</comment>
<protein>
    <submittedName>
        <fullName evidence="9">Outer membrane protein TolC</fullName>
    </submittedName>
</protein>
<name>A0A5D3WLI1_9BACT</name>